<dbReference type="Proteomes" id="UP000290365">
    <property type="component" value="Chromosome"/>
</dbReference>
<dbReference type="Pfam" id="PF01135">
    <property type="entry name" value="PCMT"/>
    <property type="match status" value="1"/>
</dbReference>
<dbReference type="PANTHER" id="PTHR11579:SF0">
    <property type="entry name" value="PROTEIN-L-ISOASPARTATE(D-ASPARTATE) O-METHYLTRANSFERASE"/>
    <property type="match status" value="1"/>
</dbReference>
<dbReference type="RefSeq" id="WP_129891684.1">
    <property type="nucleotide sequence ID" value="NZ_CP035758.1"/>
</dbReference>
<dbReference type="EC" id="2.1.1.77" evidence="3"/>
<dbReference type="PROSITE" id="PS01279">
    <property type="entry name" value="PCMT"/>
    <property type="match status" value="1"/>
</dbReference>
<evidence type="ECO:0000313" key="12">
    <source>
        <dbReference type="EMBL" id="QBD80620.1"/>
    </source>
</evidence>
<dbReference type="NCBIfam" id="TIGR04364">
    <property type="entry name" value="methyltran_FxLD"/>
    <property type="match status" value="1"/>
</dbReference>
<dbReference type="GO" id="GO:0032259">
    <property type="term" value="P:methylation"/>
    <property type="evidence" value="ECO:0007669"/>
    <property type="project" value="UniProtKB-KW"/>
</dbReference>
<accession>A0A4P6JYT0</accession>
<dbReference type="InterPro" id="IPR029063">
    <property type="entry name" value="SAM-dependent_MTases_sf"/>
</dbReference>
<evidence type="ECO:0000313" key="13">
    <source>
        <dbReference type="Proteomes" id="UP000290365"/>
    </source>
</evidence>
<proteinExistence type="inferred from homology"/>
<organism evidence="12 13">
    <name type="scientific">Ktedonosporobacter rubrisoli</name>
    <dbReference type="NCBI Taxonomy" id="2509675"/>
    <lineage>
        <taxon>Bacteria</taxon>
        <taxon>Bacillati</taxon>
        <taxon>Chloroflexota</taxon>
        <taxon>Ktedonobacteria</taxon>
        <taxon>Ktedonobacterales</taxon>
        <taxon>Ktedonosporobacteraceae</taxon>
        <taxon>Ktedonosporobacter</taxon>
    </lineage>
</organism>
<dbReference type="InterPro" id="IPR027573">
    <property type="entry name" value="Methyltran_FxLD"/>
</dbReference>
<dbReference type="GO" id="GO:0004719">
    <property type="term" value="F:protein-L-isoaspartate (D-aspartate) O-methyltransferase activity"/>
    <property type="evidence" value="ECO:0007669"/>
    <property type="project" value="UniProtKB-EC"/>
</dbReference>
<reference evidence="12 13" key="1">
    <citation type="submission" date="2019-01" db="EMBL/GenBank/DDBJ databases">
        <title>Ktedonosporobacter rubrisoli SCAWS-G2.</title>
        <authorList>
            <person name="Huang Y."/>
            <person name="Yan B."/>
        </authorList>
    </citation>
    <scope>NUCLEOTIDE SEQUENCE [LARGE SCALE GENOMIC DNA]</scope>
    <source>
        <strain evidence="12 13">SCAWS-G2</strain>
    </source>
</reference>
<evidence type="ECO:0000256" key="7">
    <source>
        <dbReference type="ARBA" id="ARBA00022679"/>
    </source>
</evidence>
<dbReference type="EMBL" id="CP035758">
    <property type="protein sequence ID" value="QBD80620.1"/>
    <property type="molecule type" value="Genomic_DNA"/>
</dbReference>
<keyword evidence="7 12" id="KW-0808">Transferase</keyword>
<evidence type="ECO:0000256" key="3">
    <source>
        <dbReference type="ARBA" id="ARBA00011890"/>
    </source>
</evidence>
<keyword evidence="6 12" id="KW-0489">Methyltransferase</keyword>
<evidence type="ECO:0000256" key="5">
    <source>
        <dbReference type="ARBA" id="ARBA00022490"/>
    </source>
</evidence>
<dbReference type="PANTHER" id="PTHR11579">
    <property type="entry name" value="PROTEIN-L-ISOASPARTATE O-METHYLTRANSFERASE"/>
    <property type="match status" value="1"/>
</dbReference>
<gene>
    <name evidence="12" type="primary">fxlM</name>
    <name evidence="12" type="ORF">EPA93_33460</name>
</gene>
<keyword evidence="5" id="KW-0963">Cytoplasm</keyword>
<dbReference type="GO" id="GO:0005737">
    <property type="term" value="C:cytoplasm"/>
    <property type="evidence" value="ECO:0007669"/>
    <property type="project" value="UniProtKB-SubCell"/>
</dbReference>
<dbReference type="InterPro" id="IPR000682">
    <property type="entry name" value="PCMT"/>
</dbReference>
<protein>
    <recommendedName>
        <fullName evidence="4">Protein-L-isoaspartate O-methyltransferase</fullName>
        <ecNumber evidence="3">2.1.1.77</ecNumber>
    </recommendedName>
    <alternativeName>
        <fullName evidence="11">L-isoaspartyl protein carboxyl methyltransferase</fullName>
    </alternativeName>
    <alternativeName>
        <fullName evidence="9">Protein L-isoaspartyl methyltransferase</fullName>
    </alternativeName>
    <alternativeName>
        <fullName evidence="10">Protein-beta-aspartate methyltransferase</fullName>
    </alternativeName>
</protein>
<dbReference type="CDD" id="cd02440">
    <property type="entry name" value="AdoMet_MTases"/>
    <property type="match status" value="1"/>
</dbReference>
<keyword evidence="13" id="KW-1185">Reference proteome</keyword>
<evidence type="ECO:0000256" key="4">
    <source>
        <dbReference type="ARBA" id="ARBA00013346"/>
    </source>
</evidence>
<evidence type="ECO:0000256" key="9">
    <source>
        <dbReference type="ARBA" id="ARBA00030757"/>
    </source>
</evidence>
<comment type="subcellular location">
    <subcellularLocation>
        <location evidence="1">Cytoplasm</location>
    </subcellularLocation>
</comment>
<dbReference type="Gene3D" id="3.40.50.150">
    <property type="entry name" value="Vaccinia Virus protein VP39"/>
    <property type="match status" value="1"/>
</dbReference>
<dbReference type="OrthoDB" id="9772751at2"/>
<name>A0A4P6JYT0_KTERU</name>
<evidence type="ECO:0000256" key="6">
    <source>
        <dbReference type="ARBA" id="ARBA00022603"/>
    </source>
</evidence>
<evidence type="ECO:0000256" key="10">
    <source>
        <dbReference type="ARBA" id="ARBA00031323"/>
    </source>
</evidence>
<sequence>MSSQAGGKKDISGLHQELVDQLKQRGLFSTPAVEAAFRAVPRHLFLPQLEPEEVYRDQAIPTKKLDELVVSSSSQPAIMATMLEQLALQPGQRILEIGAGTGYNAALLSHIVGEHGQVTTIDIDEDLAEGARAHLAQAGFNQVQVLCADGARGYAAAGPYDRIMLTVQASDIAPAWFEQLKPGGLLLLPLSINGPQVTVAFEKVDDGLESRSVKSCSFVGIRGSLASMMTTIRLPTVDGFSLTVSEGVHIDQQNLLRWLEEPYQDVKVPLQVAKREAYFSLPLWLALHSKPLCNVAARGAFASRGTIPDFFSFSNKNQVVHMTLGILSEQGLSLLAKKDIKTRNNLEPQTQLWVRCFGSDRHTVEQVCAQILAWDEAGRPNEQRLVIKAHARYLPYAEQEGEIAITKQWTRFILSWG</sequence>
<evidence type="ECO:0000256" key="8">
    <source>
        <dbReference type="ARBA" id="ARBA00022691"/>
    </source>
</evidence>
<dbReference type="AlphaFoldDB" id="A0A4P6JYT0"/>
<evidence type="ECO:0000256" key="1">
    <source>
        <dbReference type="ARBA" id="ARBA00004496"/>
    </source>
</evidence>
<evidence type="ECO:0000256" key="11">
    <source>
        <dbReference type="ARBA" id="ARBA00031350"/>
    </source>
</evidence>
<keyword evidence="8" id="KW-0949">S-adenosyl-L-methionine</keyword>
<evidence type="ECO:0000256" key="2">
    <source>
        <dbReference type="ARBA" id="ARBA00005369"/>
    </source>
</evidence>
<dbReference type="SUPFAM" id="SSF53335">
    <property type="entry name" value="S-adenosyl-L-methionine-dependent methyltransferases"/>
    <property type="match status" value="1"/>
</dbReference>
<dbReference type="KEGG" id="kbs:EPA93_33460"/>
<comment type="similarity">
    <text evidence="2">Belongs to the methyltransferase superfamily. L-isoaspartyl/D-aspartyl protein methyltransferase family.</text>
</comment>